<dbReference type="Pfam" id="PF00149">
    <property type="entry name" value="Metallophos"/>
    <property type="match status" value="1"/>
</dbReference>
<dbReference type="PATRIC" id="fig|270351.10.peg.6250"/>
<dbReference type="PANTHER" id="PTHR37844">
    <property type="entry name" value="SER/THR PROTEIN PHOSPHATASE SUPERFAMILY (AFU_ORTHOLOGUE AFUA_1G14840)"/>
    <property type="match status" value="1"/>
</dbReference>
<protein>
    <submittedName>
        <fullName evidence="2">Metallophosphoesterase</fullName>
    </submittedName>
</protein>
<keyword evidence="2" id="KW-0614">Plasmid</keyword>
<dbReference type="KEGG" id="maqu:Maq22A_1p34715"/>
<evidence type="ECO:0000313" key="2">
    <source>
        <dbReference type="EMBL" id="BAQ49203.1"/>
    </source>
</evidence>
<dbReference type="Gene3D" id="3.60.21.10">
    <property type="match status" value="1"/>
</dbReference>
<reference evidence="2 3" key="1">
    <citation type="journal article" date="2015" name="Genome Announc.">
        <title>Complete Genome Sequence of Methylobacterium aquaticum Strain 22A, Isolated from Racomitrium japonicum Moss.</title>
        <authorList>
            <person name="Tani A."/>
            <person name="Ogura Y."/>
            <person name="Hayashi T."/>
            <person name="Kimbara K."/>
        </authorList>
    </citation>
    <scope>NUCLEOTIDE SEQUENCE [LARGE SCALE GENOMIC DNA]</scope>
    <source>
        <strain evidence="2 3">MA-22A</strain>
        <plasmid evidence="3">Plasmid pMaq22A_1p DNA</plasmid>
    </source>
</reference>
<evidence type="ECO:0000259" key="1">
    <source>
        <dbReference type="Pfam" id="PF00149"/>
    </source>
</evidence>
<dbReference type="EMBL" id="AP014705">
    <property type="protein sequence ID" value="BAQ49203.1"/>
    <property type="molecule type" value="Genomic_DNA"/>
</dbReference>
<reference evidence="3" key="2">
    <citation type="submission" date="2015-01" db="EMBL/GenBank/DDBJ databases">
        <title>Complete genome sequence of Methylobacterium aquaticum strain 22A.</title>
        <authorList>
            <person name="Tani A."/>
            <person name="Ogura Y."/>
            <person name="Hayashi T."/>
        </authorList>
    </citation>
    <scope>NUCLEOTIDE SEQUENCE [LARGE SCALE GENOMIC DNA]</scope>
    <source>
        <strain evidence="3">MA-22A</strain>
        <plasmid evidence="3">Plasmid pMaq22A_1p DNA</plasmid>
    </source>
</reference>
<dbReference type="AlphaFoldDB" id="A0A0C6FLC9"/>
<sequence>MDRRGSREAGVRIWIFSDLHIDATPWTPPDGLACDLAVCAGDVADGLTRRSIPWLREYVVPRARATVYVPGNHDFWRTRLPDEIAAARDDAIAACIRMLDCGQCFIFEGIQIIGATLWTDYRITGNRSMALSIAGDRQGGMRDHRLIQMRDSRGTPAPFRPLAAEALHREHRARIERALAEPWSGTRIVVTHHAPTAQSLLHGEVREQIDAAYASDLSALMEGPTAPALWIHGHIHASRDYTVGRTRIVANPRGHDTSHRKRDGTWVFELENPSFDPALILEI</sequence>
<proteinExistence type="predicted"/>
<name>A0A0C6FLC9_9HYPH</name>
<organism evidence="2 3">
    <name type="scientific">Methylobacterium aquaticum</name>
    <dbReference type="NCBI Taxonomy" id="270351"/>
    <lineage>
        <taxon>Bacteria</taxon>
        <taxon>Pseudomonadati</taxon>
        <taxon>Pseudomonadota</taxon>
        <taxon>Alphaproteobacteria</taxon>
        <taxon>Hyphomicrobiales</taxon>
        <taxon>Methylobacteriaceae</taxon>
        <taxon>Methylobacterium</taxon>
    </lineage>
</organism>
<dbReference type="Proteomes" id="UP000061432">
    <property type="component" value="Plasmid pMaq22A_1p"/>
</dbReference>
<gene>
    <name evidence="2" type="ORF">Maq22A_1p34715</name>
</gene>
<geneLocation type="plasmid" evidence="3">
    <name>pMaq22A_1p DNA</name>
</geneLocation>
<dbReference type="InterPro" id="IPR004843">
    <property type="entry name" value="Calcineurin-like_PHP"/>
</dbReference>
<feature type="domain" description="Calcineurin-like phosphoesterase" evidence="1">
    <location>
        <begin position="12"/>
        <end position="237"/>
    </location>
</feature>
<evidence type="ECO:0000313" key="3">
    <source>
        <dbReference type="Proteomes" id="UP000061432"/>
    </source>
</evidence>
<dbReference type="SUPFAM" id="SSF56300">
    <property type="entry name" value="Metallo-dependent phosphatases"/>
    <property type="match status" value="1"/>
</dbReference>
<accession>A0A0C6FLC9</accession>
<dbReference type="OrthoDB" id="356681at2"/>
<dbReference type="InterPro" id="IPR029052">
    <property type="entry name" value="Metallo-depent_PP-like"/>
</dbReference>
<dbReference type="PANTHER" id="PTHR37844:SF2">
    <property type="entry name" value="SER_THR PROTEIN PHOSPHATASE SUPERFAMILY (AFU_ORTHOLOGUE AFUA_1G14840)"/>
    <property type="match status" value="1"/>
</dbReference>